<evidence type="ECO:0000313" key="3">
    <source>
        <dbReference type="Proteomes" id="UP001206925"/>
    </source>
</evidence>
<gene>
    <name evidence="2" type="ORF">M8C21_025637</name>
</gene>
<keyword evidence="3" id="KW-1185">Reference proteome</keyword>
<proteinExistence type="predicted"/>
<reference evidence="2" key="1">
    <citation type="submission" date="2022-06" db="EMBL/GenBank/DDBJ databases">
        <title>Uncovering the hologenomic basis of an extraordinary plant invasion.</title>
        <authorList>
            <person name="Bieker V.C."/>
            <person name="Martin M.D."/>
            <person name="Gilbert T."/>
            <person name="Hodgins K."/>
            <person name="Battlay P."/>
            <person name="Petersen B."/>
            <person name="Wilson J."/>
        </authorList>
    </citation>
    <scope>NUCLEOTIDE SEQUENCE</scope>
    <source>
        <strain evidence="2">AA19_3_7</strain>
        <tissue evidence="2">Leaf</tissue>
    </source>
</reference>
<accession>A0AAD5G759</accession>
<comment type="caution">
    <text evidence="2">The sequence shown here is derived from an EMBL/GenBank/DDBJ whole genome shotgun (WGS) entry which is preliminary data.</text>
</comment>
<feature type="region of interest" description="Disordered" evidence="1">
    <location>
        <begin position="1"/>
        <end position="37"/>
    </location>
</feature>
<evidence type="ECO:0000256" key="1">
    <source>
        <dbReference type="SAM" id="MobiDB-lite"/>
    </source>
</evidence>
<dbReference type="EMBL" id="JAMZMK010010903">
    <property type="protein sequence ID" value="KAI7729853.1"/>
    <property type="molecule type" value="Genomic_DNA"/>
</dbReference>
<protein>
    <submittedName>
        <fullName evidence="2">Uncharacterized protein</fullName>
    </submittedName>
</protein>
<sequence>MLGRGCDQNRCGMTPNSPVATDQEIDDLVKGVDPDST</sequence>
<evidence type="ECO:0000313" key="2">
    <source>
        <dbReference type="EMBL" id="KAI7729853.1"/>
    </source>
</evidence>
<feature type="compositionally biased region" description="Basic and acidic residues" evidence="1">
    <location>
        <begin position="27"/>
        <end position="37"/>
    </location>
</feature>
<organism evidence="2 3">
    <name type="scientific">Ambrosia artemisiifolia</name>
    <name type="common">Common ragweed</name>
    <dbReference type="NCBI Taxonomy" id="4212"/>
    <lineage>
        <taxon>Eukaryota</taxon>
        <taxon>Viridiplantae</taxon>
        <taxon>Streptophyta</taxon>
        <taxon>Embryophyta</taxon>
        <taxon>Tracheophyta</taxon>
        <taxon>Spermatophyta</taxon>
        <taxon>Magnoliopsida</taxon>
        <taxon>eudicotyledons</taxon>
        <taxon>Gunneridae</taxon>
        <taxon>Pentapetalae</taxon>
        <taxon>asterids</taxon>
        <taxon>campanulids</taxon>
        <taxon>Asterales</taxon>
        <taxon>Asteraceae</taxon>
        <taxon>Asteroideae</taxon>
        <taxon>Heliantheae alliance</taxon>
        <taxon>Heliantheae</taxon>
        <taxon>Ambrosia</taxon>
    </lineage>
</organism>
<dbReference type="Proteomes" id="UP001206925">
    <property type="component" value="Unassembled WGS sequence"/>
</dbReference>
<dbReference type="AlphaFoldDB" id="A0AAD5G759"/>
<name>A0AAD5G759_AMBAR</name>